<dbReference type="Proteomes" id="UP001165120">
    <property type="component" value="Unassembled WGS sequence"/>
</dbReference>
<dbReference type="GO" id="GO:0005739">
    <property type="term" value="C:mitochondrion"/>
    <property type="evidence" value="ECO:0007669"/>
    <property type="project" value="UniProtKB-SubCell"/>
</dbReference>
<dbReference type="PANTHER" id="PTHR21013">
    <property type="entry name" value="ATP SYNTHASE MITOCHONDRIAL F1 COMPLEX ASSEMBLY FACTOR 2/ATP12 PROTEIN, MITOCHONDRIAL PRECURSOR"/>
    <property type="match status" value="1"/>
</dbReference>
<keyword evidence="4" id="KW-0496">Mitochondrion</keyword>
<organism evidence="6 7">
    <name type="scientific">Candida boidinii</name>
    <name type="common">Yeast</name>
    <dbReference type="NCBI Taxonomy" id="5477"/>
    <lineage>
        <taxon>Eukaryota</taxon>
        <taxon>Fungi</taxon>
        <taxon>Dikarya</taxon>
        <taxon>Ascomycota</taxon>
        <taxon>Saccharomycotina</taxon>
        <taxon>Pichiomycetes</taxon>
        <taxon>Pichiales</taxon>
        <taxon>Pichiaceae</taxon>
        <taxon>Ogataea</taxon>
        <taxon>Ogataea/Candida clade</taxon>
    </lineage>
</organism>
<protein>
    <submittedName>
        <fullName evidence="6">Unnamed protein product</fullName>
    </submittedName>
</protein>
<comment type="similarity">
    <text evidence="2">Belongs to the ATP12 family.</text>
</comment>
<dbReference type="Gene3D" id="3.30.2180.10">
    <property type="entry name" value="ATP12-like"/>
    <property type="match status" value="1"/>
</dbReference>
<proteinExistence type="inferred from homology"/>
<gene>
    <name evidence="6" type="ORF">Cboi02_000315300</name>
</gene>
<dbReference type="SUPFAM" id="SSF160909">
    <property type="entry name" value="ATP12-like"/>
    <property type="match status" value="1"/>
</dbReference>
<keyword evidence="5" id="KW-0143">Chaperone</keyword>
<keyword evidence="7" id="KW-1185">Reference proteome</keyword>
<dbReference type="GO" id="GO:0033615">
    <property type="term" value="P:mitochondrial proton-transporting ATP synthase complex assembly"/>
    <property type="evidence" value="ECO:0007669"/>
    <property type="project" value="TreeGrafter"/>
</dbReference>
<dbReference type="Gene3D" id="1.10.3580.10">
    <property type="entry name" value="ATP12 ATPase"/>
    <property type="match status" value="1"/>
</dbReference>
<dbReference type="PANTHER" id="PTHR21013:SF10">
    <property type="entry name" value="ATP SYNTHASE MITOCHONDRIAL F1 COMPLEX ASSEMBLY FACTOR 2"/>
    <property type="match status" value="1"/>
</dbReference>
<comment type="caution">
    <text evidence="6">The sequence shown here is derived from an EMBL/GenBank/DDBJ whole genome shotgun (WGS) entry which is preliminary data.</text>
</comment>
<evidence type="ECO:0000256" key="3">
    <source>
        <dbReference type="ARBA" id="ARBA00022946"/>
    </source>
</evidence>
<keyword evidence="3" id="KW-0809">Transit peptide</keyword>
<dbReference type="AlphaFoldDB" id="A0A9W6T1I4"/>
<evidence type="ECO:0000256" key="4">
    <source>
        <dbReference type="ARBA" id="ARBA00023128"/>
    </source>
</evidence>
<dbReference type="InterPro" id="IPR023335">
    <property type="entry name" value="ATP12_ortho_dom_sf"/>
</dbReference>
<evidence type="ECO:0000256" key="5">
    <source>
        <dbReference type="ARBA" id="ARBA00023186"/>
    </source>
</evidence>
<dbReference type="InterPro" id="IPR011419">
    <property type="entry name" value="ATP12_ATP_synth-F1-assembly"/>
</dbReference>
<accession>A0A9W6T1I4</accession>
<reference evidence="6" key="1">
    <citation type="submission" date="2023-04" db="EMBL/GenBank/DDBJ databases">
        <title>Candida boidinii NBRC 10035.</title>
        <authorList>
            <person name="Ichikawa N."/>
            <person name="Sato H."/>
            <person name="Tonouchi N."/>
        </authorList>
    </citation>
    <scope>NUCLEOTIDE SEQUENCE</scope>
    <source>
        <strain evidence="6">NBRC 10035</strain>
    </source>
</reference>
<evidence type="ECO:0000313" key="6">
    <source>
        <dbReference type="EMBL" id="GME71284.1"/>
    </source>
</evidence>
<dbReference type="Pfam" id="PF07542">
    <property type="entry name" value="ATP12"/>
    <property type="match status" value="1"/>
</dbReference>
<comment type="subcellular location">
    <subcellularLocation>
        <location evidence="1">Mitochondrion</location>
    </subcellularLocation>
</comment>
<name>A0A9W6T1I4_CANBO</name>
<evidence type="ECO:0000256" key="2">
    <source>
        <dbReference type="ARBA" id="ARBA00008231"/>
    </source>
</evidence>
<evidence type="ECO:0000256" key="1">
    <source>
        <dbReference type="ARBA" id="ARBA00004173"/>
    </source>
</evidence>
<dbReference type="InterPro" id="IPR042272">
    <property type="entry name" value="ATP12_ATP_synth-F1-assembly_N"/>
</dbReference>
<evidence type="ECO:0000313" key="7">
    <source>
        <dbReference type="Proteomes" id="UP001165120"/>
    </source>
</evidence>
<dbReference type="EMBL" id="BSXN01001046">
    <property type="protein sequence ID" value="GME71284.1"/>
    <property type="molecule type" value="Genomic_DNA"/>
</dbReference>
<sequence>MMNCAVKRCVRASSFRVLRSNFTRIPIRQYAEVSNGLGIDSNPVETNKKTETNRLEKTLSKFWEKVAIRETSDGFLIELDSKNIKTPLGNPLMIPKTKKTLAYLVETEWKNLQNLQIKPFVVPLTSVVSRAIDLESSDLAKDEEAIAKIGDLANIREMLLKYLDTDTLLVFSPVLEYEGTLRQAQEDMYRPIIKSMEEFFQPYAADGETVKLTYLDSDKHGLVGNLQTKATRDAVRRWLESLGTWDLVALEKATLTAKSFLSGVLILRSQDPNDKDRLSLEEIARAATLETIYQTERWGEVEDTHDVDKVDIRRNLATCALIAYDDKKFLK</sequence>